<name>A0AAE0UFI8_SORBR</name>
<dbReference type="Proteomes" id="UP001281003">
    <property type="component" value="Unassembled WGS sequence"/>
</dbReference>
<feature type="non-terminal residue" evidence="1">
    <location>
        <position position="1"/>
    </location>
</feature>
<evidence type="ECO:0000313" key="1">
    <source>
        <dbReference type="EMBL" id="KAK3401950.1"/>
    </source>
</evidence>
<sequence length="82" mass="8773">SSETGWLPTCCPVALAVQSTVACSFPSSGDPTELLDSNSNDGVLTFSFLLPLLHNSYILHNQKRASYNLVIFLSSSKSSIPP</sequence>
<accession>A0AAE0UFI8</accession>
<evidence type="ECO:0000313" key="2">
    <source>
        <dbReference type="Proteomes" id="UP001281003"/>
    </source>
</evidence>
<gene>
    <name evidence="1" type="ORF">B0T20DRAFT_431332</name>
</gene>
<reference evidence="1" key="1">
    <citation type="journal article" date="2023" name="Mol. Phylogenet. Evol.">
        <title>Genome-scale phylogeny and comparative genomics of the fungal order Sordariales.</title>
        <authorList>
            <person name="Hensen N."/>
            <person name="Bonometti L."/>
            <person name="Westerberg I."/>
            <person name="Brannstrom I.O."/>
            <person name="Guillou S."/>
            <person name="Cros-Aarteil S."/>
            <person name="Calhoun S."/>
            <person name="Haridas S."/>
            <person name="Kuo A."/>
            <person name="Mondo S."/>
            <person name="Pangilinan J."/>
            <person name="Riley R."/>
            <person name="LaButti K."/>
            <person name="Andreopoulos B."/>
            <person name="Lipzen A."/>
            <person name="Chen C."/>
            <person name="Yan M."/>
            <person name="Daum C."/>
            <person name="Ng V."/>
            <person name="Clum A."/>
            <person name="Steindorff A."/>
            <person name="Ohm R.A."/>
            <person name="Martin F."/>
            <person name="Silar P."/>
            <person name="Natvig D.O."/>
            <person name="Lalanne C."/>
            <person name="Gautier V."/>
            <person name="Ament-Velasquez S.L."/>
            <person name="Kruys A."/>
            <person name="Hutchinson M.I."/>
            <person name="Powell A.J."/>
            <person name="Barry K."/>
            <person name="Miller A.N."/>
            <person name="Grigoriev I.V."/>
            <person name="Debuchy R."/>
            <person name="Gladieux P."/>
            <person name="Hiltunen Thoren M."/>
            <person name="Johannesson H."/>
        </authorList>
    </citation>
    <scope>NUCLEOTIDE SEQUENCE</scope>
    <source>
        <strain evidence="1">FGSC 1904</strain>
    </source>
</reference>
<proteinExistence type="predicted"/>
<protein>
    <submittedName>
        <fullName evidence="1">Uncharacterized protein</fullName>
    </submittedName>
</protein>
<keyword evidence="2" id="KW-1185">Reference proteome</keyword>
<organism evidence="1 2">
    <name type="scientific">Sordaria brevicollis</name>
    <dbReference type="NCBI Taxonomy" id="83679"/>
    <lineage>
        <taxon>Eukaryota</taxon>
        <taxon>Fungi</taxon>
        <taxon>Dikarya</taxon>
        <taxon>Ascomycota</taxon>
        <taxon>Pezizomycotina</taxon>
        <taxon>Sordariomycetes</taxon>
        <taxon>Sordariomycetidae</taxon>
        <taxon>Sordariales</taxon>
        <taxon>Sordariaceae</taxon>
        <taxon>Sordaria</taxon>
    </lineage>
</organism>
<dbReference type="AlphaFoldDB" id="A0AAE0UFI8"/>
<reference evidence="1" key="2">
    <citation type="submission" date="2023-07" db="EMBL/GenBank/DDBJ databases">
        <authorList>
            <consortium name="Lawrence Berkeley National Laboratory"/>
            <person name="Haridas S."/>
            <person name="Hensen N."/>
            <person name="Bonometti L."/>
            <person name="Westerberg I."/>
            <person name="Brannstrom I.O."/>
            <person name="Guillou S."/>
            <person name="Cros-Aarteil S."/>
            <person name="Calhoun S."/>
            <person name="Kuo A."/>
            <person name="Mondo S."/>
            <person name="Pangilinan J."/>
            <person name="Riley R."/>
            <person name="LaButti K."/>
            <person name="Andreopoulos B."/>
            <person name="Lipzen A."/>
            <person name="Chen C."/>
            <person name="Yanf M."/>
            <person name="Daum C."/>
            <person name="Ng V."/>
            <person name="Clum A."/>
            <person name="Steindorff A."/>
            <person name="Ohm R."/>
            <person name="Martin F."/>
            <person name="Silar P."/>
            <person name="Natvig D."/>
            <person name="Lalanne C."/>
            <person name="Gautier V."/>
            <person name="Ament-velasquez S.L."/>
            <person name="Kruys A."/>
            <person name="Hutchinson M.I."/>
            <person name="Powell A.J."/>
            <person name="Barry K."/>
            <person name="Miller A.N."/>
            <person name="Grigoriev I.V."/>
            <person name="Debuchy R."/>
            <person name="Gladieux P."/>
            <person name="Thoren M.H."/>
            <person name="Johannesson H."/>
        </authorList>
    </citation>
    <scope>NUCLEOTIDE SEQUENCE</scope>
    <source>
        <strain evidence="1">FGSC 1904</strain>
    </source>
</reference>
<dbReference type="EMBL" id="JAUTDP010000002">
    <property type="protein sequence ID" value="KAK3401950.1"/>
    <property type="molecule type" value="Genomic_DNA"/>
</dbReference>
<comment type="caution">
    <text evidence="1">The sequence shown here is derived from an EMBL/GenBank/DDBJ whole genome shotgun (WGS) entry which is preliminary data.</text>
</comment>